<evidence type="ECO:0000313" key="13">
    <source>
        <dbReference type="Proteomes" id="UP000694395"/>
    </source>
</evidence>
<dbReference type="InterPro" id="IPR016135">
    <property type="entry name" value="UBQ-conjugating_enzyme/RWD"/>
</dbReference>
<dbReference type="Proteomes" id="UP000694395">
    <property type="component" value="Chromosome 9"/>
</dbReference>
<accession>A0A8C7NS32</accession>
<dbReference type="InterPro" id="IPR000608">
    <property type="entry name" value="UBC"/>
</dbReference>
<name>A0A8C7NS32_ONCMY</name>
<dbReference type="AlphaFoldDB" id="A0A8C7NS32"/>
<dbReference type="GeneID" id="110532869"/>
<evidence type="ECO:0000256" key="2">
    <source>
        <dbReference type="ARBA" id="ARBA00022679"/>
    </source>
</evidence>
<dbReference type="GO" id="GO:0005524">
    <property type="term" value="F:ATP binding"/>
    <property type="evidence" value="ECO:0007669"/>
    <property type="project" value="UniProtKB-KW"/>
</dbReference>
<dbReference type="CDD" id="cd23805">
    <property type="entry name" value="UBCc_UBE2T"/>
    <property type="match status" value="1"/>
</dbReference>
<reference evidence="12" key="3">
    <citation type="submission" date="2025-09" db="UniProtKB">
        <authorList>
            <consortium name="Ensembl"/>
        </authorList>
    </citation>
    <scope>IDENTIFICATION</scope>
</reference>
<dbReference type="PROSITE" id="PS50127">
    <property type="entry name" value="UBC_2"/>
    <property type="match status" value="1"/>
</dbReference>
<dbReference type="Ensembl" id="ENSOMYT00000013213.2">
    <property type="protein sequence ID" value="ENSOMYP00000011937.2"/>
    <property type="gene ID" value="ENSOMYG00000005961.2"/>
</dbReference>
<dbReference type="PANTHER" id="PTHR24067">
    <property type="entry name" value="UBIQUITIN-CONJUGATING ENZYME E2"/>
    <property type="match status" value="1"/>
</dbReference>
<dbReference type="CTD" id="29089"/>
<dbReference type="SMART" id="SM00212">
    <property type="entry name" value="UBCc"/>
    <property type="match status" value="1"/>
</dbReference>
<protein>
    <recommendedName>
        <fullName evidence="6">Ubiquitin-conjugating enzyme E2 T</fullName>
        <ecNumber evidence="1">2.3.2.23</ecNumber>
    </recommendedName>
    <alternativeName>
        <fullName evidence="7">E2 ubiquitin-conjugating enzyme T</fullName>
    </alternativeName>
    <alternativeName>
        <fullName evidence="9">Ubiquitin carrier protein T</fullName>
    </alternativeName>
    <alternativeName>
        <fullName evidence="8">Ubiquitin-protein ligase T</fullName>
    </alternativeName>
</protein>
<feature type="compositionally biased region" description="Basic and acidic residues" evidence="10">
    <location>
        <begin position="198"/>
        <end position="215"/>
    </location>
</feature>
<evidence type="ECO:0000256" key="9">
    <source>
        <dbReference type="ARBA" id="ARBA00082133"/>
    </source>
</evidence>
<feature type="compositionally biased region" description="Basic and acidic residues" evidence="10">
    <location>
        <begin position="175"/>
        <end position="191"/>
    </location>
</feature>
<dbReference type="GO" id="GO:0061631">
    <property type="term" value="F:ubiquitin conjugating enzyme activity"/>
    <property type="evidence" value="ECO:0007669"/>
    <property type="project" value="UniProtKB-EC"/>
</dbReference>
<gene>
    <name evidence="12" type="primary">ube2t</name>
</gene>
<dbReference type="OrthoDB" id="9978460at2759"/>
<evidence type="ECO:0000256" key="4">
    <source>
        <dbReference type="ARBA" id="ARBA00022786"/>
    </source>
</evidence>
<evidence type="ECO:0000313" key="12">
    <source>
        <dbReference type="Ensembl" id="ENSOMYP00000011937.2"/>
    </source>
</evidence>
<feature type="domain" description="UBC core" evidence="11">
    <location>
        <begin position="2"/>
        <end position="152"/>
    </location>
</feature>
<evidence type="ECO:0000256" key="8">
    <source>
        <dbReference type="ARBA" id="ARBA00077509"/>
    </source>
</evidence>
<reference evidence="12" key="1">
    <citation type="submission" date="2020-07" db="EMBL/GenBank/DDBJ databases">
        <title>A long reads based de novo assembly of the rainbow trout Arlee double haploid line genome.</title>
        <authorList>
            <person name="Gao G."/>
            <person name="Palti Y."/>
        </authorList>
    </citation>
    <scope>NUCLEOTIDE SEQUENCE [LARGE SCALE GENOMIC DNA]</scope>
</reference>
<dbReference type="KEGG" id="omy:110532869"/>
<organism evidence="12 13">
    <name type="scientific">Oncorhynchus mykiss</name>
    <name type="common">Rainbow trout</name>
    <name type="synonym">Salmo gairdneri</name>
    <dbReference type="NCBI Taxonomy" id="8022"/>
    <lineage>
        <taxon>Eukaryota</taxon>
        <taxon>Metazoa</taxon>
        <taxon>Chordata</taxon>
        <taxon>Craniata</taxon>
        <taxon>Vertebrata</taxon>
        <taxon>Euteleostomi</taxon>
        <taxon>Actinopterygii</taxon>
        <taxon>Neopterygii</taxon>
        <taxon>Teleostei</taxon>
        <taxon>Protacanthopterygii</taxon>
        <taxon>Salmoniformes</taxon>
        <taxon>Salmonidae</taxon>
        <taxon>Salmoninae</taxon>
        <taxon>Oncorhynchus</taxon>
    </lineage>
</organism>
<dbReference type="GeneTree" id="ENSGT00940000157365"/>
<reference evidence="12" key="2">
    <citation type="submission" date="2025-08" db="UniProtKB">
        <authorList>
            <consortium name="Ensembl"/>
        </authorList>
    </citation>
    <scope>IDENTIFICATION</scope>
</reference>
<evidence type="ECO:0000256" key="6">
    <source>
        <dbReference type="ARBA" id="ARBA00072440"/>
    </source>
</evidence>
<dbReference type="InterPro" id="IPR050113">
    <property type="entry name" value="Ub_conjugating_enzyme"/>
</dbReference>
<keyword evidence="4" id="KW-0833">Ubl conjugation pathway</keyword>
<evidence type="ECO:0000256" key="7">
    <source>
        <dbReference type="ARBA" id="ARBA00076317"/>
    </source>
</evidence>
<dbReference type="FunFam" id="3.10.110.10:FF:000041">
    <property type="entry name" value="Ubiquitin-conjugating enzyme E2 T"/>
    <property type="match status" value="1"/>
</dbReference>
<evidence type="ECO:0000256" key="1">
    <source>
        <dbReference type="ARBA" id="ARBA00012486"/>
    </source>
</evidence>
<dbReference type="Gene3D" id="3.10.110.10">
    <property type="entry name" value="Ubiquitin Conjugating Enzyme"/>
    <property type="match status" value="1"/>
</dbReference>
<evidence type="ECO:0000256" key="5">
    <source>
        <dbReference type="ARBA" id="ARBA00022840"/>
    </source>
</evidence>
<dbReference type="RefSeq" id="XP_036845014.1">
    <property type="nucleotide sequence ID" value="XM_036989119.1"/>
</dbReference>
<keyword evidence="5" id="KW-0067">ATP-binding</keyword>
<keyword evidence="3" id="KW-0547">Nucleotide-binding</keyword>
<dbReference type="EC" id="2.3.2.23" evidence="1"/>
<keyword evidence="13" id="KW-1185">Reference proteome</keyword>
<dbReference type="SUPFAM" id="SSF54495">
    <property type="entry name" value="UBC-like"/>
    <property type="match status" value="1"/>
</dbReference>
<keyword evidence="2" id="KW-0808">Transferase</keyword>
<dbReference type="Pfam" id="PF00179">
    <property type="entry name" value="UQ_con"/>
    <property type="match status" value="1"/>
</dbReference>
<evidence type="ECO:0000256" key="3">
    <source>
        <dbReference type="ARBA" id="ARBA00022741"/>
    </source>
</evidence>
<sequence length="215" mass="24318">MQRTSRLKRELQLLSMEPSPGITCWQTEGKMDELRAQIVGGAETPFEGGVFSLEIIVPDRYPFEPPKMRFLTPIYHPNIDNNGRICHDALKLPPRGAWKPSLNISTVLTSIQLLMAEPNLDDPLMADISSELKYSKQVYLQKAKSWTEKHAVQNNKGGVVETVDSAEAQVQPPALKREAQDKTEEHPKREAQVQLPALKREAQDKTEEHPKRTCL</sequence>
<proteinExistence type="predicted"/>
<feature type="region of interest" description="Disordered" evidence="10">
    <location>
        <begin position="165"/>
        <end position="215"/>
    </location>
</feature>
<evidence type="ECO:0000259" key="11">
    <source>
        <dbReference type="PROSITE" id="PS50127"/>
    </source>
</evidence>
<evidence type="ECO:0000256" key="10">
    <source>
        <dbReference type="SAM" id="MobiDB-lite"/>
    </source>
</evidence>